<sequence length="162" mass="17743">MDEVDSEVETLPKTESLEDNKIALSADLKTDATTTEDSKTVSTGTADLDDAPSNNSVCEVIEALHSEKTLEAASAACVLSQIKLTVAAQVNTVVKVDDADKAATVVVTRKKRTARMIPCLAAYRNMNQWKRKSYKLKQQFANLGAHLQLKWVSDSVCERCRP</sequence>
<dbReference type="InParanoid" id="E9HFG5"/>
<keyword evidence="2" id="KW-1185">Reference proteome</keyword>
<evidence type="ECO:0000313" key="1">
    <source>
        <dbReference type="EMBL" id="EFX69536.1"/>
    </source>
</evidence>
<dbReference type="AlphaFoldDB" id="E9HFG5"/>
<dbReference type="KEGG" id="dpx:DAPPUDRAFT_113602"/>
<reference evidence="1 2" key="1">
    <citation type="journal article" date="2011" name="Science">
        <title>The ecoresponsive genome of Daphnia pulex.</title>
        <authorList>
            <person name="Colbourne J.K."/>
            <person name="Pfrender M.E."/>
            <person name="Gilbert D."/>
            <person name="Thomas W.K."/>
            <person name="Tucker A."/>
            <person name="Oakley T.H."/>
            <person name="Tokishita S."/>
            <person name="Aerts A."/>
            <person name="Arnold G.J."/>
            <person name="Basu M.K."/>
            <person name="Bauer D.J."/>
            <person name="Caceres C.E."/>
            <person name="Carmel L."/>
            <person name="Casola C."/>
            <person name="Choi J.H."/>
            <person name="Detter J.C."/>
            <person name="Dong Q."/>
            <person name="Dusheyko S."/>
            <person name="Eads B.D."/>
            <person name="Frohlich T."/>
            <person name="Geiler-Samerotte K.A."/>
            <person name="Gerlach D."/>
            <person name="Hatcher P."/>
            <person name="Jogdeo S."/>
            <person name="Krijgsveld J."/>
            <person name="Kriventseva E.V."/>
            <person name="Kultz D."/>
            <person name="Laforsch C."/>
            <person name="Lindquist E."/>
            <person name="Lopez J."/>
            <person name="Manak J.R."/>
            <person name="Muller J."/>
            <person name="Pangilinan J."/>
            <person name="Patwardhan R.P."/>
            <person name="Pitluck S."/>
            <person name="Pritham E.J."/>
            <person name="Rechtsteiner A."/>
            <person name="Rho M."/>
            <person name="Rogozin I.B."/>
            <person name="Sakarya O."/>
            <person name="Salamov A."/>
            <person name="Schaack S."/>
            <person name="Shapiro H."/>
            <person name="Shiga Y."/>
            <person name="Skalitzky C."/>
            <person name="Smith Z."/>
            <person name="Souvorov A."/>
            <person name="Sung W."/>
            <person name="Tang Z."/>
            <person name="Tsuchiya D."/>
            <person name="Tu H."/>
            <person name="Vos H."/>
            <person name="Wang M."/>
            <person name="Wolf Y.I."/>
            <person name="Yamagata H."/>
            <person name="Yamada T."/>
            <person name="Ye Y."/>
            <person name="Shaw J.R."/>
            <person name="Andrews J."/>
            <person name="Crease T.J."/>
            <person name="Tang H."/>
            <person name="Lucas S.M."/>
            <person name="Robertson H.M."/>
            <person name="Bork P."/>
            <person name="Koonin E.V."/>
            <person name="Zdobnov E.M."/>
            <person name="Grigoriev I.V."/>
            <person name="Lynch M."/>
            <person name="Boore J.L."/>
        </authorList>
    </citation>
    <scope>NUCLEOTIDE SEQUENCE [LARGE SCALE GENOMIC DNA]</scope>
</reference>
<gene>
    <name evidence="1" type="ORF">DAPPUDRAFT_113602</name>
</gene>
<proteinExistence type="predicted"/>
<accession>E9HFG5</accession>
<dbReference type="HOGENOM" id="CLU_1637112_0_0_1"/>
<name>E9HFG5_DAPPU</name>
<dbReference type="Proteomes" id="UP000000305">
    <property type="component" value="Unassembled WGS sequence"/>
</dbReference>
<protein>
    <submittedName>
        <fullName evidence="1">Uncharacterized protein</fullName>
    </submittedName>
</protein>
<evidence type="ECO:0000313" key="2">
    <source>
        <dbReference type="Proteomes" id="UP000000305"/>
    </source>
</evidence>
<organism evidence="1 2">
    <name type="scientific">Daphnia pulex</name>
    <name type="common">Water flea</name>
    <dbReference type="NCBI Taxonomy" id="6669"/>
    <lineage>
        <taxon>Eukaryota</taxon>
        <taxon>Metazoa</taxon>
        <taxon>Ecdysozoa</taxon>
        <taxon>Arthropoda</taxon>
        <taxon>Crustacea</taxon>
        <taxon>Branchiopoda</taxon>
        <taxon>Diplostraca</taxon>
        <taxon>Cladocera</taxon>
        <taxon>Anomopoda</taxon>
        <taxon>Daphniidae</taxon>
        <taxon>Daphnia</taxon>
    </lineage>
</organism>
<dbReference type="EMBL" id="GL732635">
    <property type="protein sequence ID" value="EFX69536.1"/>
    <property type="molecule type" value="Genomic_DNA"/>
</dbReference>